<evidence type="ECO:0000313" key="3">
    <source>
        <dbReference type="Proteomes" id="UP000887104"/>
    </source>
</evidence>
<reference evidence="2" key="1">
    <citation type="submission" date="2021-05" db="EMBL/GenBank/DDBJ databases">
        <title>Molecular characterization for Shewanella algae harboring chromosomal blaOXA-55-like strains isolated from clinical and environment sample.</title>
        <authorList>
            <person name="Ohama Y."/>
            <person name="Aoki K."/>
            <person name="Harada S."/>
            <person name="Moriya K."/>
            <person name="Ishii Y."/>
            <person name="Tateda K."/>
        </authorList>
    </citation>
    <scope>NUCLEOTIDE SEQUENCE</scope>
    <source>
        <strain evidence="2">JCM 11563</strain>
    </source>
</reference>
<dbReference type="EMBL" id="BPEY01000214">
    <property type="protein sequence ID" value="GIU52671.1"/>
    <property type="molecule type" value="Genomic_DNA"/>
</dbReference>
<gene>
    <name evidence="2" type="primary">traE</name>
    <name evidence="2" type="ORF">TUM4438_45950</name>
</gene>
<name>A0ABQ4PS57_9GAMM</name>
<evidence type="ECO:0000256" key="1">
    <source>
        <dbReference type="SAM" id="Phobius"/>
    </source>
</evidence>
<proteinExistence type="predicted"/>
<keyword evidence="1" id="KW-1133">Transmembrane helix</keyword>
<keyword evidence="1" id="KW-0472">Membrane</keyword>
<dbReference type="Proteomes" id="UP000887104">
    <property type="component" value="Unassembled WGS sequence"/>
</dbReference>
<evidence type="ECO:0000313" key="2">
    <source>
        <dbReference type="EMBL" id="GIU52671.1"/>
    </source>
</evidence>
<comment type="caution">
    <text evidence="2">The sequence shown here is derived from an EMBL/GenBank/DDBJ whole genome shotgun (WGS) entry which is preliminary data.</text>
</comment>
<protein>
    <submittedName>
        <fullName evidence="2">Conjugal transfer protein TraE</fullName>
    </submittedName>
</protein>
<dbReference type="NCBIfam" id="TIGR02761">
    <property type="entry name" value="TraE_TIGR"/>
    <property type="match status" value="1"/>
</dbReference>
<dbReference type="Pfam" id="PF05309">
    <property type="entry name" value="TraE"/>
    <property type="match status" value="1"/>
</dbReference>
<organism evidence="2 3">
    <name type="scientific">Shewanella sairae</name>
    <dbReference type="NCBI Taxonomy" id="190310"/>
    <lineage>
        <taxon>Bacteria</taxon>
        <taxon>Pseudomonadati</taxon>
        <taxon>Pseudomonadota</taxon>
        <taxon>Gammaproteobacteria</taxon>
        <taxon>Alteromonadales</taxon>
        <taxon>Shewanellaceae</taxon>
        <taxon>Shewanella</taxon>
    </lineage>
</organism>
<dbReference type="InterPro" id="IPR007973">
    <property type="entry name" value="Pilus_assembly_TraE"/>
</dbReference>
<accession>A0ABQ4PS57</accession>
<feature type="transmembrane region" description="Helical" evidence="1">
    <location>
        <begin position="20"/>
        <end position="43"/>
    </location>
</feature>
<keyword evidence="1" id="KW-0812">Transmembrane</keyword>
<keyword evidence="3" id="KW-1185">Reference proteome</keyword>
<sequence>MKVSNKRDALANARYLNKLLGGGAAILLCLTLTLTIALVLVAYNQPRTLVPPNLTTEINVSNTSVSDSYLQQMAEYVLFLKLNVTPENVGRNYGQLLQYVDSRSYHIIQPKLLAEAKDIRSEKISSTFFPKNTAIAGDDFQVRISGLLTKYVGNRPLEPEPTTYIVQFTYPSGMLALDSISKVEIKKD</sequence>
<dbReference type="RefSeq" id="WP_220783574.1">
    <property type="nucleotide sequence ID" value="NZ_BPEY01000214.1"/>
</dbReference>